<name>A0A6B0TZT8_9RHOB</name>
<organism evidence="5 6">
    <name type="scientific">Oceanomicrobium pacificus</name>
    <dbReference type="NCBI Taxonomy" id="2692916"/>
    <lineage>
        <taxon>Bacteria</taxon>
        <taxon>Pseudomonadati</taxon>
        <taxon>Pseudomonadota</taxon>
        <taxon>Alphaproteobacteria</taxon>
        <taxon>Rhodobacterales</taxon>
        <taxon>Paracoccaceae</taxon>
        <taxon>Oceanomicrobium</taxon>
    </lineage>
</organism>
<dbReference type="InterPro" id="IPR050679">
    <property type="entry name" value="Bact_HTH_transcr_reg"/>
</dbReference>
<dbReference type="PANTHER" id="PTHR44846:SF1">
    <property type="entry name" value="MANNOSYL-D-GLYCERATE TRANSPORT_METABOLISM SYSTEM REPRESSOR MNGR-RELATED"/>
    <property type="match status" value="1"/>
</dbReference>
<keyword evidence="2" id="KW-0238">DNA-binding</keyword>
<dbReference type="InterPro" id="IPR036388">
    <property type="entry name" value="WH-like_DNA-bd_sf"/>
</dbReference>
<dbReference type="InterPro" id="IPR000524">
    <property type="entry name" value="Tscrpt_reg_HTH_GntR"/>
</dbReference>
<dbReference type="SUPFAM" id="SSF46785">
    <property type="entry name" value="Winged helix' DNA-binding domain"/>
    <property type="match status" value="1"/>
</dbReference>
<evidence type="ECO:0000259" key="4">
    <source>
        <dbReference type="PROSITE" id="PS50949"/>
    </source>
</evidence>
<dbReference type="Gene3D" id="1.10.10.10">
    <property type="entry name" value="Winged helix-like DNA-binding domain superfamily/Winged helix DNA-binding domain"/>
    <property type="match status" value="1"/>
</dbReference>
<keyword evidence="6" id="KW-1185">Reference proteome</keyword>
<dbReference type="SMART" id="SM00345">
    <property type="entry name" value="HTH_GNTR"/>
    <property type="match status" value="1"/>
</dbReference>
<dbReference type="PANTHER" id="PTHR44846">
    <property type="entry name" value="MANNOSYL-D-GLYCERATE TRANSPORT/METABOLISM SYSTEM REPRESSOR MNGR-RELATED"/>
    <property type="match status" value="1"/>
</dbReference>
<evidence type="ECO:0000313" key="5">
    <source>
        <dbReference type="EMBL" id="MXU64401.1"/>
    </source>
</evidence>
<dbReference type="InterPro" id="IPR036390">
    <property type="entry name" value="WH_DNA-bd_sf"/>
</dbReference>
<dbReference type="SMART" id="SM00866">
    <property type="entry name" value="UTRA"/>
    <property type="match status" value="1"/>
</dbReference>
<dbReference type="AlphaFoldDB" id="A0A6B0TZT8"/>
<evidence type="ECO:0000256" key="3">
    <source>
        <dbReference type="ARBA" id="ARBA00023163"/>
    </source>
</evidence>
<dbReference type="SUPFAM" id="SSF64288">
    <property type="entry name" value="Chorismate lyase-like"/>
    <property type="match status" value="1"/>
</dbReference>
<keyword evidence="3" id="KW-0804">Transcription</keyword>
<dbReference type="EMBL" id="WUWG01000001">
    <property type="protein sequence ID" value="MXU64401.1"/>
    <property type="molecule type" value="Genomic_DNA"/>
</dbReference>
<evidence type="ECO:0000256" key="1">
    <source>
        <dbReference type="ARBA" id="ARBA00023015"/>
    </source>
</evidence>
<keyword evidence="1" id="KW-0805">Transcription regulation</keyword>
<dbReference type="GO" id="GO:0003677">
    <property type="term" value="F:DNA binding"/>
    <property type="evidence" value="ECO:0007669"/>
    <property type="project" value="UniProtKB-KW"/>
</dbReference>
<reference evidence="5 6" key="1">
    <citation type="submission" date="2019-12" db="EMBL/GenBank/DDBJ databases">
        <title>Strain KN286 was isolated from seawater, which was collected from Caroline Seamount in the tropical western Pacific.</title>
        <authorList>
            <person name="Wang Q."/>
        </authorList>
    </citation>
    <scope>NUCLEOTIDE SEQUENCE [LARGE SCALE GENOMIC DNA]</scope>
    <source>
        <strain evidence="5 6">KN286</strain>
    </source>
</reference>
<dbReference type="Gene3D" id="3.40.1410.10">
    <property type="entry name" value="Chorismate lyase-like"/>
    <property type="match status" value="1"/>
</dbReference>
<protein>
    <submittedName>
        <fullName evidence="5">UTRA domain-containing protein</fullName>
    </submittedName>
</protein>
<proteinExistence type="predicted"/>
<dbReference type="Pfam" id="PF07702">
    <property type="entry name" value="UTRA"/>
    <property type="match status" value="1"/>
</dbReference>
<dbReference type="InterPro" id="IPR011663">
    <property type="entry name" value="UTRA"/>
</dbReference>
<sequence length="266" mass="30552">MPDLQTVDTSPDIEVRALDRKSAVPLYHQLFIDLRRQILDGRWKPGHPFPKDSDIEAAYDVSRITVRQAVSQLVDANLVLRFRGRGSFVSSLIRSDAPVNHRLVRDEIRALGMKPSHRNLGPIEIFEVSDLTAKQMHCEIGDEVQILQRLHLADDRPFCTESIMLLKDRYDGIFDRVVSGKEELTDAYKRFGVNVVKSEQTVNAMMPSEERREKLGMPDGVPALVVERIGFLDTNEPVDVRRLYYRGDRFSLRQEVLWPSPEDTRI</sequence>
<evidence type="ECO:0000313" key="6">
    <source>
        <dbReference type="Proteomes" id="UP000436016"/>
    </source>
</evidence>
<accession>A0A6B0TZT8</accession>
<gene>
    <name evidence="5" type="ORF">GSH16_02995</name>
</gene>
<dbReference type="Proteomes" id="UP000436016">
    <property type="component" value="Unassembled WGS sequence"/>
</dbReference>
<dbReference type="RefSeq" id="WP_160851726.1">
    <property type="nucleotide sequence ID" value="NZ_WUWG01000001.1"/>
</dbReference>
<comment type="caution">
    <text evidence="5">The sequence shown here is derived from an EMBL/GenBank/DDBJ whole genome shotgun (WGS) entry which is preliminary data.</text>
</comment>
<dbReference type="Pfam" id="PF00392">
    <property type="entry name" value="GntR"/>
    <property type="match status" value="1"/>
</dbReference>
<dbReference type="GO" id="GO:0003700">
    <property type="term" value="F:DNA-binding transcription factor activity"/>
    <property type="evidence" value="ECO:0007669"/>
    <property type="project" value="InterPro"/>
</dbReference>
<feature type="domain" description="HTH gntR-type" evidence="4">
    <location>
        <begin position="24"/>
        <end position="92"/>
    </location>
</feature>
<dbReference type="CDD" id="cd07377">
    <property type="entry name" value="WHTH_GntR"/>
    <property type="match status" value="1"/>
</dbReference>
<dbReference type="PROSITE" id="PS50949">
    <property type="entry name" value="HTH_GNTR"/>
    <property type="match status" value="1"/>
</dbReference>
<dbReference type="GO" id="GO:0045892">
    <property type="term" value="P:negative regulation of DNA-templated transcription"/>
    <property type="evidence" value="ECO:0007669"/>
    <property type="project" value="TreeGrafter"/>
</dbReference>
<evidence type="ECO:0000256" key="2">
    <source>
        <dbReference type="ARBA" id="ARBA00023125"/>
    </source>
</evidence>
<dbReference type="InterPro" id="IPR028978">
    <property type="entry name" value="Chorismate_lyase_/UTRA_dom_sf"/>
</dbReference>